<dbReference type="PANTHER" id="PTHR10067">
    <property type="entry name" value="PHOSPHATIDYLSERINE DECARBOXYLASE"/>
    <property type="match status" value="1"/>
</dbReference>
<dbReference type="InterPro" id="IPR003817">
    <property type="entry name" value="PS_Dcarbxylase"/>
</dbReference>
<evidence type="ECO:0000256" key="2">
    <source>
        <dbReference type="ARBA" id="ARBA00023145"/>
    </source>
</evidence>
<keyword evidence="8" id="KW-1185">Reference proteome</keyword>
<evidence type="ECO:0000256" key="3">
    <source>
        <dbReference type="ARBA" id="ARBA00023239"/>
    </source>
</evidence>
<dbReference type="InterPro" id="IPR022237">
    <property type="entry name" value="PsiD-like"/>
</dbReference>
<evidence type="ECO:0000259" key="6">
    <source>
        <dbReference type="Pfam" id="PF12588"/>
    </source>
</evidence>
<dbReference type="Pfam" id="PF02666">
    <property type="entry name" value="PS_Dcarbxylase"/>
    <property type="match status" value="1"/>
</dbReference>
<evidence type="ECO:0000256" key="5">
    <source>
        <dbReference type="SAM" id="MobiDB-lite"/>
    </source>
</evidence>
<evidence type="ECO:0000256" key="1">
    <source>
        <dbReference type="ARBA" id="ARBA00022793"/>
    </source>
</evidence>
<dbReference type="EMBL" id="JAKZBV010000001">
    <property type="protein sequence ID" value="MCH6471542.1"/>
    <property type="molecule type" value="Genomic_DNA"/>
</dbReference>
<dbReference type="PANTHER" id="PTHR10067:SF9">
    <property type="entry name" value="PHOSPHATIDYLSERINE DECARBOXYLASE FAMILY PROTEIN (AFU_ORTHOLOGUE AFUA_7G01730)"/>
    <property type="match status" value="1"/>
</dbReference>
<accession>A0ABS9U4U4</accession>
<keyword evidence="1" id="KW-0210">Decarboxylase</keyword>
<sequence length="437" mass="47916">MTERDHKQQGGWLPEQDDLEAWLQGHAERTEDSDAETRWHPAVQQFHQLVTSDPTLRMYATNMIEQVPSSKPYQQRHLHSFEQMLSLVNAVLTTAPEFSEGSMITTPMAGILDWTMGTPAGFAFYRDPRVNEGLKDILNAWCAFLDSEESLYVLNESDTGWKSDKAQQVVGMNQFAHDPADPHWGFTSWNDFFTRRFADGERPVAGADDDRVIVSACESTPYKLSTDVQRRDEFWVKSQPYSLEDLLANDPAVDQFVGGTVYQAFLSATNYHRWHSPVSGTVVRAYVQPGTYFSEADSEGADAVEPTTSQGYLAHVASRAIILIEADNPAIGLVAVVPVGMVEVSSCVIGEHVVPGRHLEKGDDLGYFQFGGSTECVIFRPGAVESFALQAIPQTSVSPVQVRSHLATAPGGTADGLGGAVAVQTWAADSAENEVLA</sequence>
<keyword evidence="2" id="KW-0865">Zymogen</keyword>
<feature type="region of interest" description="Disordered" evidence="5">
    <location>
        <begin position="1"/>
        <end position="20"/>
    </location>
</feature>
<feature type="domain" description="L-tryptophan decarboxylase PsiD-like" evidence="6">
    <location>
        <begin position="40"/>
        <end position="168"/>
    </location>
</feature>
<dbReference type="Proteomes" id="UP001202922">
    <property type="component" value="Unassembled WGS sequence"/>
</dbReference>
<keyword evidence="4" id="KW-0670">Pyruvate</keyword>
<organism evidence="7 8">
    <name type="scientific">Sinomonas terrae</name>
    <dbReference type="NCBI Taxonomy" id="2908838"/>
    <lineage>
        <taxon>Bacteria</taxon>
        <taxon>Bacillati</taxon>
        <taxon>Actinomycetota</taxon>
        <taxon>Actinomycetes</taxon>
        <taxon>Micrococcales</taxon>
        <taxon>Micrococcaceae</taxon>
        <taxon>Sinomonas</taxon>
    </lineage>
</organism>
<keyword evidence="3" id="KW-0456">Lyase</keyword>
<protein>
    <submittedName>
        <fullName evidence="7">Phosphatidylserine decarboxylase family protein</fullName>
    </submittedName>
</protein>
<dbReference type="Pfam" id="PF12588">
    <property type="entry name" value="PSDC"/>
    <property type="match status" value="1"/>
</dbReference>
<name>A0ABS9U4U4_9MICC</name>
<evidence type="ECO:0000256" key="4">
    <source>
        <dbReference type="ARBA" id="ARBA00023317"/>
    </source>
</evidence>
<evidence type="ECO:0000313" key="8">
    <source>
        <dbReference type="Proteomes" id="UP001202922"/>
    </source>
</evidence>
<reference evidence="7 8" key="1">
    <citation type="submission" date="2022-03" db="EMBL/GenBank/DDBJ databases">
        <title>Sinomonas sp. isolated from a soil.</title>
        <authorList>
            <person name="Han J."/>
            <person name="Kim D.-U."/>
        </authorList>
    </citation>
    <scope>NUCLEOTIDE SEQUENCE [LARGE SCALE GENOMIC DNA]</scope>
    <source>
        <strain evidence="7 8">5-5</strain>
    </source>
</reference>
<gene>
    <name evidence="7" type="ORF">L0M17_16405</name>
</gene>
<evidence type="ECO:0000313" key="7">
    <source>
        <dbReference type="EMBL" id="MCH6471542.1"/>
    </source>
</evidence>
<comment type="caution">
    <text evidence="7">The sequence shown here is derived from an EMBL/GenBank/DDBJ whole genome shotgun (WGS) entry which is preliminary data.</text>
</comment>
<proteinExistence type="predicted"/>
<dbReference type="RefSeq" id="WP_241055396.1">
    <property type="nucleotide sequence ID" value="NZ_JAKZBV010000001.1"/>
</dbReference>